<dbReference type="HOGENOM" id="CLU_3087412_0_0_1"/>
<name>H0EN11_GLAL7</name>
<evidence type="ECO:0000313" key="2">
    <source>
        <dbReference type="Proteomes" id="UP000005446"/>
    </source>
</evidence>
<dbReference type="Proteomes" id="UP000005446">
    <property type="component" value="Unassembled WGS sequence"/>
</dbReference>
<comment type="caution">
    <text evidence="1">The sequence shown here is derived from an EMBL/GenBank/DDBJ whole genome shotgun (WGS) entry which is preliminary data.</text>
</comment>
<accession>H0EN11</accession>
<protein>
    <submittedName>
        <fullName evidence="1">Uncharacterized protein</fullName>
    </submittedName>
</protein>
<proteinExistence type="predicted"/>
<dbReference type="EMBL" id="AGUE01000101">
    <property type="protein sequence ID" value="EHK99931.1"/>
    <property type="molecule type" value="Genomic_DNA"/>
</dbReference>
<sequence>MADEESRSKHPALIYTLSLSTGHTSRPEVFKLAFHSSKFRGLMNGIIELRSL</sequence>
<organism evidence="1 2">
    <name type="scientific">Glarea lozoyensis (strain ATCC 74030 / MF5533)</name>
    <dbReference type="NCBI Taxonomy" id="1104152"/>
    <lineage>
        <taxon>Eukaryota</taxon>
        <taxon>Fungi</taxon>
        <taxon>Dikarya</taxon>
        <taxon>Ascomycota</taxon>
        <taxon>Pezizomycotina</taxon>
        <taxon>Leotiomycetes</taxon>
        <taxon>Helotiales</taxon>
        <taxon>Helotiaceae</taxon>
        <taxon>Glarea</taxon>
    </lineage>
</organism>
<gene>
    <name evidence="1" type="ORF">M7I_4010</name>
</gene>
<keyword evidence="2" id="KW-1185">Reference proteome</keyword>
<dbReference type="InParanoid" id="H0EN11"/>
<dbReference type="AlphaFoldDB" id="H0EN11"/>
<evidence type="ECO:0000313" key="1">
    <source>
        <dbReference type="EMBL" id="EHK99931.1"/>
    </source>
</evidence>
<reference evidence="1 2" key="1">
    <citation type="journal article" date="2012" name="Eukaryot. Cell">
        <title>Genome sequence of the fungus Glarea lozoyensis: the first genome sequence of a species from the Helotiaceae family.</title>
        <authorList>
            <person name="Youssar L."/>
            <person name="Gruening B.A."/>
            <person name="Erxleben A."/>
            <person name="Guenther S."/>
            <person name="Huettel W."/>
        </authorList>
    </citation>
    <scope>NUCLEOTIDE SEQUENCE [LARGE SCALE GENOMIC DNA]</scope>
    <source>
        <strain evidence="2">ATCC 74030 / MF5533</strain>
    </source>
</reference>